<dbReference type="InterPro" id="IPR008254">
    <property type="entry name" value="Flavodoxin/NO_synth"/>
</dbReference>
<dbReference type="EC" id="1.6.2.4" evidence="10 11"/>
<proteinExistence type="inferred from homology"/>
<evidence type="ECO:0000256" key="7">
    <source>
        <dbReference type="ARBA" id="ARBA00022989"/>
    </source>
</evidence>
<dbReference type="Gene3D" id="3.40.50.80">
    <property type="entry name" value="Nucleotide-binding domain of ferredoxin-NADP reductase (FNR) module"/>
    <property type="match status" value="1"/>
</dbReference>
<comment type="caution">
    <text evidence="14">The sequence shown here is derived from an EMBL/GenBank/DDBJ whole genome shotgun (WGS) entry which is preliminary data.</text>
</comment>
<dbReference type="GO" id="GO:0009725">
    <property type="term" value="P:response to hormone"/>
    <property type="evidence" value="ECO:0007669"/>
    <property type="project" value="TreeGrafter"/>
</dbReference>
<dbReference type="GO" id="GO:0050661">
    <property type="term" value="F:NADP binding"/>
    <property type="evidence" value="ECO:0007669"/>
    <property type="project" value="UniProtKB-UniRule"/>
</dbReference>
<dbReference type="FunFam" id="3.40.50.360:FF:000009">
    <property type="entry name" value="NADPH--cytochrome P450 reductase"/>
    <property type="match status" value="1"/>
</dbReference>
<dbReference type="GO" id="GO:0010181">
    <property type="term" value="F:FMN binding"/>
    <property type="evidence" value="ECO:0007669"/>
    <property type="project" value="UniProtKB-UniRule"/>
</dbReference>
<keyword evidence="1 10" id="KW-0285">Flavoprotein</keyword>
<name>A0A1D2NBH9_ORCCI</name>
<dbReference type="PROSITE" id="PS50902">
    <property type="entry name" value="FLAVODOXIN_LIKE"/>
    <property type="match status" value="1"/>
</dbReference>
<evidence type="ECO:0000256" key="3">
    <source>
        <dbReference type="ARBA" id="ARBA00022692"/>
    </source>
</evidence>
<feature type="domain" description="FAD-binding FR-type" evidence="13">
    <location>
        <begin position="264"/>
        <end position="532"/>
    </location>
</feature>
<keyword evidence="8 10" id="KW-0560">Oxidoreductase</keyword>
<evidence type="ECO:0000313" key="15">
    <source>
        <dbReference type="Proteomes" id="UP000094527"/>
    </source>
</evidence>
<evidence type="ECO:0000256" key="2">
    <source>
        <dbReference type="ARBA" id="ARBA00022643"/>
    </source>
</evidence>
<comment type="cofactor">
    <cofactor evidence="10">
        <name>FAD</name>
        <dbReference type="ChEBI" id="CHEBI:57692"/>
    </cofactor>
    <text evidence="10">Binds 1 FAD per monomer.</text>
</comment>
<dbReference type="GO" id="GO:0005789">
    <property type="term" value="C:endoplasmic reticulum membrane"/>
    <property type="evidence" value="ECO:0007669"/>
    <property type="project" value="UniProtKB-SubCell"/>
</dbReference>
<reference evidence="14 15" key="1">
    <citation type="journal article" date="2016" name="Genome Biol. Evol.">
        <title>Gene Family Evolution Reflects Adaptation to Soil Environmental Stressors in the Genome of the Collembolan Orchesella cincta.</title>
        <authorList>
            <person name="Faddeeva-Vakhrusheva A."/>
            <person name="Derks M.F."/>
            <person name="Anvar S.Y."/>
            <person name="Agamennone V."/>
            <person name="Suring W."/>
            <person name="Smit S."/>
            <person name="van Straalen N.M."/>
            <person name="Roelofs D."/>
        </authorList>
    </citation>
    <scope>NUCLEOTIDE SEQUENCE [LARGE SCALE GENOMIC DNA]</scope>
    <source>
        <tissue evidence="14">Mixed pool</tissue>
    </source>
</reference>
<dbReference type="Pfam" id="PF00258">
    <property type="entry name" value="Flavodoxin_1"/>
    <property type="match status" value="1"/>
</dbReference>
<dbReference type="SUPFAM" id="SSF52218">
    <property type="entry name" value="Flavoproteins"/>
    <property type="match status" value="1"/>
</dbReference>
<dbReference type="EMBL" id="LJIJ01000103">
    <property type="protein sequence ID" value="ODN02614.1"/>
    <property type="molecule type" value="Genomic_DNA"/>
</dbReference>
<evidence type="ECO:0000313" key="14">
    <source>
        <dbReference type="EMBL" id="ODN02614.1"/>
    </source>
</evidence>
<comment type="caution">
    <text evidence="10">Lacks conserved residue(s) required for the propagation of feature annotation.</text>
</comment>
<dbReference type="SUPFAM" id="SSF52343">
    <property type="entry name" value="Ferredoxin reductase-like, C-terminal NADP-linked domain"/>
    <property type="match status" value="1"/>
</dbReference>
<keyword evidence="4 10" id="KW-0256">Endoplasmic reticulum</keyword>
<feature type="binding site" evidence="10">
    <location>
        <begin position="145"/>
        <end position="148"/>
    </location>
    <ligand>
        <name>FMN</name>
        <dbReference type="ChEBI" id="CHEBI:58210"/>
    </ligand>
</feature>
<keyword evidence="6 10" id="KW-0521">NADP</keyword>
<dbReference type="InterPro" id="IPR023173">
    <property type="entry name" value="NADPH_Cyt_P450_Rdtase_alpha"/>
</dbReference>
<feature type="binding site" evidence="10">
    <location>
        <position position="215"/>
    </location>
    <ligand>
        <name>FMN</name>
        <dbReference type="ChEBI" id="CHEBI:58210"/>
    </ligand>
</feature>
<evidence type="ECO:0000256" key="9">
    <source>
        <dbReference type="ARBA" id="ARBA00023136"/>
    </source>
</evidence>
<evidence type="ECO:0000256" key="4">
    <source>
        <dbReference type="ARBA" id="ARBA00022824"/>
    </source>
</evidence>
<dbReference type="STRING" id="48709.A0A1D2NBH9"/>
<dbReference type="InterPro" id="IPR001094">
    <property type="entry name" value="Flavdoxin-like"/>
</dbReference>
<keyword evidence="3 10" id="KW-0812">Transmembrane</keyword>
<dbReference type="InterPro" id="IPR003097">
    <property type="entry name" value="CysJ-like_FAD-binding"/>
</dbReference>
<dbReference type="GO" id="GO:0050660">
    <property type="term" value="F:flavin adenine dinucleotide binding"/>
    <property type="evidence" value="ECO:0007669"/>
    <property type="project" value="UniProtKB-UniRule"/>
</dbReference>
<dbReference type="InterPro" id="IPR001709">
    <property type="entry name" value="Flavoprot_Pyr_Nucl_cyt_Rdtase"/>
</dbReference>
<dbReference type="GO" id="GO:0003958">
    <property type="term" value="F:NADPH-hemoprotein reductase activity"/>
    <property type="evidence" value="ECO:0007669"/>
    <property type="project" value="UniProtKB-UniRule"/>
</dbReference>
<evidence type="ECO:0000256" key="10">
    <source>
        <dbReference type="HAMAP-Rule" id="MF_03212"/>
    </source>
</evidence>
<feature type="binding site" evidence="10">
    <location>
        <position position="546"/>
    </location>
    <ligand>
        <name>NADP(+)</name>
        <dbReference type="ChEBI" id="CHEBI:58349"/>
    </ligand>
</feature>
<dbReference type="Gene3D" id="2.40.30.10">
    <property type="entry name" value="Translation factors"/>
    <property type="match status" value="1"/>
</dbReference>
<dbReference type="Gene3D" id="3.40.50.360">
    <property type="match status" value="1"/>
</dbReference>
<dbReference type="AlphaFoldDB" id="A0A1D2NBH9"/>
<dbReference type="PRINTS" id="PR00369">
    <property type="entry name" value="FLAVODOXIN"/>
</dbReference>
<dbReference type="PIRSF" id="PIRSF000208">
    <property type="entry name" value="P450R"/>
    <property type="match status" value="1"/>
</dbReference>
<accession>A0A1D2NBH9</accession>
<evidence type="ECO:0000256" key="6">
    <source>
        <dbReference type="ARBA" id="ARBA00022857"/>
    </source>
</evidence>
<dbReference type="PRINTS" id="PR00371">
    <property type="entry name" value="FPNCR"/>
</dbReference>
<dbReference type="HAMAP" id="MF_03212">
    <property type="entry name" value="NCPR"/>
    <property type="match status" value="1"/>
</dbReference>
<evidence type="ECO:0000256" key="5">
    <source>
        <dbReference type="ARBA" id="ARBA00022827"/>
    </source>
</evidence>
<dbReference type="PANTHER" id="PTHR19384:SF17">
    <property type="entry name" value="NADPH--CYTOCHROME P450 REDUCTASE"/>
    <property type="match status" value="1"/>
</dbReference>
<dbReference type="Gene3D" id="1.20.990.10">
    <property type="entry name" value="NADPH-cytochrome p450 Reductase, Chain A, domain 3"/>
    <property type="match status" value="1"/>
</dbReference>
<dbReference type="FunFam" id="1.20.990.10:FF:000001">
    <property type="entry name" value="NADPH--cytochrome P450 reductase"/>
    <property type="match status" value="1"/>
</dbReference>
<feature type="transmembrane region" description="Helical" evidence="10">
    <location>
        <begin position="20"/>
        <end position="43"/>
    </location>
</feature>
<dbReference type="OrthoDB" id="1856718at2759"/>
<dbReference type="OMA" id="QKRYQRD"/>
<dbReference type="Pfam" id="PF00667">
    <property type="entry name" value="FAD_binding_1"/>
    <property type="match status" value="1"/>
</dbReference>
<dbReference type="PANTHER" id="PTHR19384">
    <property type="entry name" value="NITRIC OXIDE SYNTHASE-RELATED"/>
    <property type="match status" value="1"/>
</dbReference>
<dbReference type="SUPFAM" id="SSF63380">
    <property type="entry name" value="Riboflavin synthase domain-like"/>
    <property type="match status" value="1"/>
</dbReference>
<protein>
    <recommendedName>
        <fullName evidence="10 11">NADPH--cytochrome P450 reductase</fullName>
        <shortName evidence="10">CPR</shortName>
        <shortName evidence="10">P450R</shortName>
        <ecNumber evidence="10 11">1.6.2.4</ecNumber>
    </recommendedName>
</protein>
<dbReference type="GO" id="GO:0005829">
    <property type="term" value="C:cytosol"/>
    <property type="evidence" value="ECO:0007669"/>
    <property type="project" value="TreeGrafter"/>
</dbReference>
<feature type="binding site" evidence="10">
    <location>
        <position position="687"/>
    </location>
    <ligand>
        <name>FAD</name>
        <dbReference type="ChEBI" id="CHEBI:57692"/>
    </ligand>
</feature>
<comment type="catalytic activity">
    <reaction evidence="10 11">
        <text>2 oxidized [cytochrome P450] + NADPH = 2 reduced [cytochrome P450] + NADP(+) + H(+)</text>
        <dbReference type="Rhea" id="RHEA:24040"/>
        <dbReference type="Rhea" id="RHEA-COMP:14627"/>
        <dbReference type="Rhea" id="RHEA-COMP:14628"/>
        <dbReference type="ChEBI" id="CHEBI:15378"/>
        <dbReference type="ChEBI" id="CHEBI:55376"/>
        <dbReference type="ChEBI" id="CHEBI:57783"/>
        <dbReference type="ChEBI" id="CHEBI:58349"/>
        <dbReference type="ChEBI" id="CHEBI:60344"/>
        <dbReference type="EC" id="1.6.2.4"/>
    </reaction>
</comment>
<comment type="subcellular location">
    <subcellularLocation>
        <location evidence="10">Endoplasmic reticulum membrane</location>
        <topology evidence="10">Single-pass membrane protein</topology>
        <orientation evidence="10">Cytoplasmic side</orientation>
    </subcellularLocation>
</comment>
<feature type="binding site" evidence="10">
    <location>
        <position position="649"/>
    </location>
    <ligand>
        <name>NADP(+)</name>
        <dbReference type="ChEBI" id="CHEBI:58349"/>
    </ligand>
</feature>
<feature type="binding site" evidence="10">
    <location>
        <begin position="606"/>
        <end position="607"/>
    </location>
    <ligand>
        <name>NADP(+)</name>
        <dbReference type="ChEBI" id="CHEBI:58349"/>
    </ligand>
</feature>
<dbReference type="InterPro" id="IPR017938">
    <property type="entry name" value="Riboflavin_synthase-like_b-brl"/>
</dbReference>
<keyword evidence="7 10" id="KW-1133">Transmembrane helix</keyword>
<dbReference type="CDD" id="cd06204">
    <property type="entry name" value="CYPOR"/>
    <property type="match status" value="1"/>
</dbReference>
<feature type="binding site" evidence="10">
    <location>
        <begin position="180"/>
        <end position="189"/>
    </location>
    <ligand>
        <name>FMN</name>
        <dbReference type="ChEBI" id="CHEBI:58210"/>
    </ligand>
</feature>
<dbReference type="InterPro" id="IPR023208">
    <property type="entry name" value="P450R"/>
</dbReference>
<dbReference type="Proteomes" id="UP000094527">
    <property type="component" value="Unassembled WGS sequence"/>
</dbReference>
<feature type="binding site" evidence="10">
    <location>
        <begin position="462"/>
        <end position="465"/>
    </location>
    <ligand>
        <name>FAD</name>
        <dbReference type="ChEBI" id="CHEBI:57692"/>
    </ligand>
</feature>
<feature type="domain" description="Flavodoxin-like" evidence="12">
    <location>
        <begin position="87"/>
        <end position="231"/>
    </location>
</feature>
<dbReference type="Pfam" id="PF00175">
    <property type="entry name" value="NAD_binding_1"/>
    <property type="match status" value="1"/>
</dbReference>
<dbReference type="PROSITE" id="PS51384">
    <property type="entry name" value="FAD_FR"/>
    <property type="match status" value="1"/>
</dbReference>
<feature type="binding site" evidence="10">
    <location>
        <begin position="612"/>
        <end position="616"/>
    </location>
    <ligand>
        <name>NADP(+)</name>
        <dbReference type="ChEBI" id="CHEBI:58349"/>
    </ligand>
</feature>
<dbReference type="InterPro" id="IPR017927">
    <property type="entry name" value="FAD-bd_FR_type"/>
</dbReference>
<comment type="cofactor">
    <cofactor evidence="10">
        <name>FMN</name>
        <dbReference type="ChEBI" id="CHEBI:58210"/>
    </cofactor>
    <text evidence="10">Binds 1 FMN per monomer.</text>
</comment>
<keyword evidence="15" id="KW-1185">Reference proteome</keyword>
<gene>
    <name evidence="14" type="ORF">Ocin01_04059</name>
</gene>
<keyword evidence="9 10" id="KW-0472">Membrane</keyword>
<feature type="binding site" evidence="10">
    <location>
        <position position="306"/>
    </location>
    <ligand>
        <name>NADP(+)</name>
        <dbReference type="ChEBI" id="CHEBI:58349"/>
    </ligand>
</feature>
<feature type="binding site" evidence="10">
    <location>
        <position position="486"/>
    </location>
    <ligand>
        <name>FAD</name>
        <dbReference type="ChEBI" id="CHEBI:57692"/>
    </ligand>
</feature>
<evidence type="ECO:0000256" key="1">
    <source>
        <dbReference type="ARBA" id="ARBA00022630"/>
    </source>
</evidence>
<evidence type="ECO:0000259" key="13">
    <source>
        <dbReference type="PROSITE" id="PS51384"/>
    </source>
</evidence>
<keyword evidence="5 10" id="KW-0274">FAD</keyword>
<feature type="binding site" evidence="10">
    <location>
        <begin position="496"/>
        <end position="499"/>
    </location>
    <ligand>
        <name>FAD</name>
        <dbReference type="ChEBI" id="CHEBI:57692"/>
    </ligand>
</feature>
<evidence type="ECO:0000259" key="12">
    <source>
        <dbReference type="PROSITE" id="PS50902"/>
    </source>
</evidence>
<comment type="function">
    <text evidence="10">This enzyme is required for electron transfer from NADP to cytochrome P450 in microsomes. It can also provide electron transfer to heme oxygenase and cytochrome B5.</text>
</comment>
<keyword evidence="2 10" id="KW-0288">FMN</keyword>
<dbReference type="FunFam" id="3.40.50.80:FF:000001">
    <property type="entry name" value="NADPH--cytochrome P450 reductase 1"/>
    <property type="match status" value="1"/>
</dbReference>
<sequence length="688" mass="77709">MADATVEAEPQVEAFLEVFGIAFGLSDVILLVVLGAGAFWYFVLKKDNSQNDAVANFQSYTIQSTPSTTRQSDNSFINKMKSSGRNIVVFYGSQTGTAEEFAGRLAKEAQRYGMKGMVADPEECSMEELTQLGDIENSLAIFCMATYGEGDPTDNAQEFYEWLQQGDCELSGLNYAVFALGNKTYEHYNAMGKYIDARLEELGGSRVFEMGMGDDDSNIEEDFITWKDRFWPMVCEKFGVEASGEDVSIRQYRLVSHDDTLAPEKVYTGEVARLHSYKTQRPPFDPKNPFMSQMTLQKDLHKGGDRSCLHVEMDITNSKMRYDAGDHIAVYPKNDSALVDKIGEILGVDLDSVFSLVNLDEDSSKKHPFPCPCSYRTALSYYVDITSNPRTHIFKELAEYTTDEKEKEMLKLIGANTPEGKEKYNKWVSVDNRNIVHILDDLKSCKPALDHLCELLPRIQCRYYSISSSPKVYPNSIHITAALVKYETPTGRINKGVATNYLQGIVPRPLVEGEEKSPVVPVFVRKSQFRLPTRPQTPIIMIGPGTGLAPFRGFIQERAYMKDEGKPVGESILFFGCRKKAEDFIYQEELDEYVNKGVLTMHVAYSRDQEKKVYVQHLLMDRAKEVWRLIGVENAHLYVCGDAKQMARDVHDVIEKIVRDEGGLAEAEASAYVKRMEAQKRYSADVWS</sequence>
<comment type="similarity">
    <text evidence="10">In the N-terminal section; belongs to the flavodoxin family.</text>
</comment>
<evidence type="ECO:0000256" key="8">
    <source>
        <dbReference type="ARBA" id="ARBA00023002"/>
    </source>
</evidence>
<organism evidence="14 15">
    <name type="scientific">Orchesella cincta</name>
    <name type="common">Springtail</name>
    <name type="synonym">Podura cincta</name>
    <dbReference type="NCBI Taxonomy" id="48709"/>
    <lineage>
        <taxon>Eukaryota</taxon>
        <taxon>Metazoa</taxon>
        <taxon>Ecdysozoa</taxon>
        <taxon>Arthropoda</taxon>
        <taxon>Hexapoda</taxon>
        <taxon>Collembola</taxon>
        <taxon>Entomobryomorpha</taxon>
        <taxon>Entomobryoidea</taxon>
        <taxon>Orchesellidae</taxon>
        <taxon>Orchesellinae</taxon>
        <taxon>Orchesella</taxon>
    </lineage>
</organism>
<feature type="binding site" evidence="10">
    <location>
        <begin position="480"/>
        <end position="482"/>
    </location>
    <ligand>
        <name>FAD</name>
        <dbReference type="ChEBI" id="CHEBI:57692"/>
    </ligand>
</feature>
<feature type="binding site" evidence="10">
    <location>
        <begin position="93"/>
        <end position="98"/>
    </location>
    <ligand>
        <name>FMN</name>
        <dbReference type="ChEBI" id="CHEBI:58210"/>
    </ligand>
</feature>
<comment type="similarity">
    <text evidence="10">Belongs to the NADPH--cytochrome P450 reductase family.</text>
</comment>
<dbReference type="InterPro" id="IPR001433">
    <property type="entry name" value="OxRdtase_FAD/NAD-bd"/>
</dbReference>
<dbReference type="InterPro" id="IPR039261">
    <property type="entry name" value="FNR_nucleotide-bd"/>
</dbReference>
<dbReference type="InterPro" id="IPR029039">
    <property type="entry name" value="Flavoprotein-like_sf"/>
</dbReference>
<evidence type="ECO:0000256" key="11">
    <source>
        <dbReference type="PIRNR" id="PIRNR000208"/>
    </source>
</evidence>
<comment type="similarity">
    <text evidence="10 11">In the C-terminal section; belongs to the flavoprotein pyridine nucleotide cytochrome reductase family.</text>
</comment>